<evidence type="ECO:0000259" key="3">
    <source>
        <dbReference type="PROSITE" id="PS51898"/>
    </source>
</evidence>
<dbReference type="InterPro" id="IPR002104">
    <property type="entry name" value="Integrase_catalytic"/>
</dbReference>
<sequence>MLLLPKQHPIHRQDYYYYFTSQSGHYQTDRNTLRNFINYLRADRGVSQRTIETYFAAMASFFGYLEYERYIEKNPVYEVRKRYLQKYKDNDDGQVRKLISVEEMAKLINLTMGVRDRAIISLLAKTGIRRNELIKLDVDDINWIEQSIRLKPTAKRTNRTIFFDDETALVLHRWIKSSEEARKKFKTKALFISNKGGRLNRNGVYLAVTRPAEKIGLHNPDSKRMEDHFSPHCCRHWFTTHLRRAGMPREFIQELRGDVRKEAIDIYDHIDKKELRESYLAHVPQLGI</sequence>
<dbReference type="PANTHER" id="PTHR30349:SF92">
    <property type="entry name" value="SITE-SPECIFIC RECOMBINASE"/>
    <property type="match status" value="1"/>
</dbReference>
<name>A0A0W8F776_9ZZZZ</name>
<comment type="caution">
    <text evidence="4">The sequence shown here is derived from an EMBL/GenBank/DDBJ whole genome shotgun (WGS) entry which is preliminary data.</text>
</comment>
<dbReference type="GO" id="GO:0006310">
    <property type="term" value="P:DNA recombination"/>
    <property type="evidence" value="ECO:0007669"/>
    <property type="project" value="UniProtKB-KW"/>
</dbReference>
<dbReference type="AlphaFoldDB" id="A0A0W8F776"/>
<dbReference type="GO" id="GO:0003677">
    <property type="term" value="F:DNA binding"/>
    <property type="evidence" value="ECO:0007669"/>
    <property type="project" value="UniProtKB-KW"/>
</dbReference>
<evidence type="ECO:0000256" key="1">
    <source>
        <dbReference type="ARBA" id="ARBA00023125"/>
    </source>
</evidence>
<dbReference type="PANTHER" id="PTHR30349">
    <property type="entry name" value="PHAGE INTEGRASE-RELATED"/>
    <property type="match status" value="1"/>
</dbReference>
<keyword evidence="1" id="KW-0238">DNA-binding</keyword>
<feature type="domain" description="Tyr recombinase" evidence="3">
    <location>
        <begin position="94"/>
        <end position="280"/>
    </location>
</feature>
<dbReference type="Pfam" id="PF00589">
    <property type="entry name" value="Phage_integrase"/>
    <property type="match status" value="1"/>
</dbReference>
<dbReference type="SUPFAM" id="SSF56349">
    <property type="entry name" value="DNA breaking-rejoining enzymes"/>
    <property type="match status" value="1"/>
</dbReference>
<evidence type="ECO:0000313" key="4">
    <source>
        <dbReference type="EMBL" id="KUG16727.1"/>
    </source>
</evidence>
<reference evidence="4" key="1">
    <citation type="journal article" date="2015" name="Proc. Natl. Acad. Sci. U.S.A.">
        <title>Networks of energetic and metabolic interactions define dynamics in microbial communities.</title>
        <authorList>
            <person name="Embree M."/>
            <person name="Liu J.K."/>
            <person name="Al-Bassam M.M."/>
            <person name="Zengler K."/>
        </authorList>
    </citation>
    <scope>NUCLEOTIDE SEQUENCE</scope>
</reference>
<proteinExistence type="predicted"/>
<accession>A0A0W8F776</accession>
<dbReference type="InterPro" id="IPR010998">
    <property type="entry name" value="Integrase_recombinase_N"/>
</dbReference>
<dbReference type="PROSITE" id="PS51898">
    <property type="entry name" value="TYR_RECOMBINASE"/>
    <property type="match status" value="1"/>
</dbReference>
<dbReference type="EMBL" id="LNQE01001482">
    <property type="protein sequence ID" value="KUG16727.1"/>
    <property type="molecule type" value="Genomic_DNA"/>
</dbReference>
<dbReference type="InterPro" id="IPR013762">
    <property type="entry name" value="Integrase-like_cat_sf"/>
</dbReference>
<evidence type="ECO:0000256" key="2">
    <source>
        <dbReference type="ARBA" id="ARBA00023172"/>
    </source>
</evidence>
<organism evidence="4">
    <name type="scientific">hydrocarbon metagenome</name>
    <dbReference type="NCBI Taxonomy" id="938273"/>
    <lineage>
        <taxon>unclassified sequences</taxon>
        <taxon>metagenomes</taxon>
        <taxon>ecological metagenomes</taxon>
    </lineage>
</organism>
<dbReference type="GO" id="GO:0015074">
    <property type="term" value="P:DNA integration"/>
    <property type="evidence" value="ECO:0007669"/>
    <property type="project" value="InterPro"/>
</dbReference>
<dbReference type="Gene3D" id="1.10.150.130">
    <property type="match status" value="1"/>
</dbReference>
<dbReference type="CDD" id="cd00397">
    <property type="entry name" value="DNA_BRE_C"/>
    <property type="match status" value="1"/>
</dbReference>
<keyword evidence="2" id="KW-0233">DNA recombination</keyword>
<dbReference type="Gene3D" id="1.10.443.10">
    <property type="entry name" value="Intergrase catalytic core"/>
    <property type="match status" value="1"/>
</dbReference>
<protein>
    <submittedName>
        <fullName evidence="4">Site-specific recombinase</fullName>
    </submittedName>
</protein>
<gene>
    <name evidence="4" type="ORF">ASZ90_013584</name>
</gene>
<dbReference type="InterPro" id="IPR011010">
    <property type="entry name" value="DNA_brk_join_enz"/>
</dbReference>
<dbReference type="InterPro" id="IPR050090">
    <property type="entry name" value="Tyrosine_recombinase_XerCD"/>
</dbReference>